<sequence>MAIEARIRELDARHHRLDDMIDEEVKHPSSDSLRLSSLKKEKLKLKDEIQALKRKH</sequence>
<dbReference type="InterPro" id="IPR038444">
    <property type="entry name" value="DUF465_sf"/>
</dbReference>
<reference evidence="2" key="1">
    <citation type="journal article" date="2019" name="Int. J. Syst. Evol. Microbiol.">
        <title>The Global Catalogue of Microorganisms (GCM) 10K type strain sequencing project: providing services to taxonomists for standard genome sequencing and annotation.</title>
        <authorList>
            <consortium name="The Broad Institute Genomics Platform"/>
            <consortium name="The Broad Institute Genome Sequencing Center for Infectious Disease"/>
            <person name="Wu L."/>
            <person name="Ma J."/>
        </authorList>
    </citation>
    <scope>NUCLEOTIDE SEQUENCE [LARGE SCALE GENOMIC DNA]</scope>
    <source>
        <strain evidence="2">KCTC 52487</strain>
    </source>
</reference>
<gene>
    <name evidence="1" type="ORF">ACFOOR_06365</name>
</gene>
<proteinExistence type="predicted"/>
<accession>A0ABV6ZWB1</accession>
<dbReference type="RefSeq" id="WP_343165637.1">
    <property type="nucleotide sequence ID" value="NZ_JBHRSV010000007.1"/>
</dbReference>
<evidence type="ECO:0000313" key="1">
    <source>
        <dbReference type="EMBL" id="MFC2925724.1"/>
    </source>
</evidence>
<keyword evidence="2" id="KW-1185">Reference proteome</keyword>
<dbReference type="Proteomes" id="UP001595379">
    <property type="component" value="Unassembled WGS sequence"/>
</dbReference>
<dbReference type="EMBL" id="JBHRSV010000007">
    <property type="protein sequence ID" value="MFC2925724.1"/>
    <property type="molecule type" value="Genomic_DNA"/>
</dbReference>
<name>A0ABV6ZWB1_9PROT</name>
<protein>
    <submittedName>
        <fullName evidence="1">DUF465 domain-containing protein</fullName>
    </submittedName>
</protein>
<dbReference type="InterPro" id="IPR007420">
    <property type="entry name" value="DUF465"/>
</dbReference>
<evidence type="ECO:0000313" key="2">
    <source>
        <dbReference type="Proteomes" id="UP001595379"/>
    </source>
</evidence>
<organism evidence="1 2">
    <name type="scientific">Hyphobacterium vulgare</name>
    <dbReference type="NCBI Taxonomy" id="1736751"/>
    <lineage>
        <taxon>Bacteria</taxon>
        <taxon>Pseudomonadati</taxon>
        <taxon>Pseudomonadota</taxon>
        <taxon>Alphaproteobacteria</taxon>
        <taxon>Maricaulales</taxon>
        <taxon>Maricaulaceae</taxon>
        <taxon>Hyphobacterium</taxon>
    </lineage>
</organism>
<dbReference type="Pfam" id="PF04325">
    <property type="entry name" value="DUF465"/>
    <property type="match status" value="1"/>
</dbReference>
<dbReference type="Gene3D" id="6.10.280.50">
    <property type="match status" value="1"/>
</dbReference>
<comment type="caution">
    <text evidence="1">The sequence shown here is derived from an EMBL/GenBank/DDBJ whole genome shotgun (WGS) entry which is preliminary data.</text>
</comment>